<accession>A0A1T4VYY1</accession>
<keyword evidence="1" id="KW-0808">Transferase</keyword>
<dbReference type="Pfam" id="PF04464">
    <property type="entry name" value="Glyphos_transf"/>
    <property type="match status" value="1"/>
</dbReference>
<dbReference type="SUPFAM" id="SSF53756">
    <property type="entry name" value="UDP-Glycosyltransferase/glycogen phosphorylase"/>
    <property type="match status" value="1"/>
</dbReference>
<proteinExistence type="predicted"/>
<dbReference type="InterPro" id="IPR043148">
    <property type="entry name" value="TagF_C"/>
</dbReference>
<dbReference type="GO" id="GO:0047355">
    <property type="term" value="F:CDP-glycerol glycerophosphotransferase activity"/>
    <property type="evidence" value="ECO:0007669"/>
    <property type="project" value="InterPro"/>
</dbReference>
<evidence type="ECO:0000313" key="1">
    <source>
        <dbReference type="EMBL" id="SKA70224.1"/>
    </source>
</evidence>
<dbReference type="Proteomes" id="UP000189733">
    <property type="component" value="Unassembled WGS sequence"/>
</dbReference>
<dbReference type="GO" id="GO:0016020">
    <property type="term" value="C:membrane"/>
    <property type="evidence" value="ECO:0007669"/>
    <property type="project" value="InterPro"/>
</dbReference>
<dbReference type="RefSeq" id="WP_159445939.1">
    <property type="nucleotide sequence ID" value="NZ_FUYA01000003.1"/>
</dbReference>
<sequence>MTLYKIKKAFQVLYLVFNFFCKKKITLFCNEHTNDIFQNLQLVYQSTSRLHPCLFISINRRSLLSAVKFAWVLSRAKTVVIDASNSFLSSITLSPHTTVVQLWHGGGAFKGVGFNAPPVLTESEIKRIHRLHGYYDYAIATSSSPFILDTYAKSFNLSQDRVLPLGSPRTDILLKDKGQRRKLLREKYKISENSIVILYAPTFRTNLKREFPVFLDKKELVRHLPSNYTLFYRLHPSSISEGISQPTQNNWTEEEYLTCILAADILITDYSSIIFDFSVTQKPIFFFIPKENYNRKLTTTPEELLPDHVFRNEKKLAQTILTCEKHSSASKQLYQKHMGACDGFSTLKISHFLDFLITANNNLNKTLCNGTNYNNRK</sequence>
<dbReference type="STRING" id="1121442.SAMN02745702_01305"/>
<keyword evidence="2" id="KW-1185">Reference proteome</keyword>
<dbReference type="InterPro" id="IPR007554">
    <property type="entry name" value="Glycerophosphate_synth"/>
</dbReference>
<dbReference type="AlphaFoldDB" id="A0A1T4VYY1"/>
<dbReference type="EMBL" id="FUYA01000003">
    <property type="protein sequence ID" value="SKA70224.1"/>
    <property type="molecule type" value="Genomic_DNA"/>
</dbReference>
<dbReference type="PANTHER" id="PTHR37316:SF1">
    <property type="entry name" value="TEICHOIC ACID GLYCEROL-PHOSPHATE PRIMASE"/>
    <property type="match status" value="1"/>
</dbReference>
<dbReference type="OrthoDB" id="2676521at2"/>
<dbReference type="InterPro" id="IPR051612">
    <property type="entry name" value="Teichoic_Acid_Biosynth"/>
</dbReference>
<organism evidence="1 2">
    <name type="scientific">Desulfobaculum bizertense DSM 18034</name>
    <dbReference type="NCBI Taxonomy" id="1121442"/>
    <lineage>
        <taxon>Bacteria</taxon>
        <taxon>Pseudomonadati</taxon>
        <taxon>Thermodesulfobacteriota</taxon>
        <taxon>Desulfovibrionia</taxon>
        <taxon>Desulfovibrionales</taxon>
        <taxon>Desulfovibrionaceae</taxon>
        <taxon>Desulfobaculum</taxon>
    </lineage>
</organism>
<protein>
    <submittedName>
        <fullName evidence="1">CDP-glycerol glycerophosphotransferase, TagB/SpsB family</fullName>
    </submittedName>
</protein>
<dbReference type="Gene3D" id="3.40.50.12580">
    <property type="match status" value="1"/>
</dbReference>
<reference evidence="1 2" key="1">
    <citation type="submission" date="2017-02" db="EMBL/GenBank/DDBJ databases">
        <authorList>
            <person name="Peterson S.W."/>
        </authorList>
    </citation>
    <scope>NUCLEOTIDE SEQUENCE [LARGE SCALE GENOMIC DNA]</scope>
    <source>
        <strain evidence="1 2">DSM 18034</strain>
    </source>
</reference>
<gene>
    <name evidence="1" type="ORF">SAMN02745702_01305</name>
</gene>
<dbReference type="PANTHER" id="PTHR37316">
    <property type="entry name" value="TEICHOIC ACID GLYCEROL-PHOSPHATE PRIMASE"/>
    <property type="match status" value="1"/>
</dbReference>
<name>A0A1T4VYY1_9BACT</name>
<evidence type="ECO:0000313" key="2">
    <source>
        <dbReference type="Proteomes" id="UP000189733"/>
    </source>
</evidence>